<dbReference type="InterPro" id="IPR051050">
    <property type="entry name" value="Lipid_II_flippase_MurJ/MviN"/>
</dbReference>
<dbReference type="NCBIfam" id="TIGR01695">
    <property type="entry name" value="murJ_mviN"/>
    <property type="match status" value="1"/>
</dbReference>
<dbReference type="PIRSF" id="PIRSF002869">
    <property type="entry name" value="MviN"/>
    <property type="match status" value="1"/>
</dbReference>
<comment type="pathway">
    <text evidence="10">Cell wall biogenesis; peptidoglycan biosynthesis.</text>
</comment>
<feature type="transmembrane region" description="Helical" evidence="10">
    <location>
        <begin position="485"/>
        <end position="510"/>
    </location>
</feature>
<dbReference type="Proteomes" id="UP000196531">
    <property type="component" value="Unassembled WGS sequence"/>
</dbReference>
<gene>
    <name evidence="10" type="primary">murJ</name>
    <name evidence="12" type="ORF">A9Q84_04370</name>
</gene>
<dbReference type="InterPro" id="IPR004268">
    <property type="entry name" value="MurJ"/>
</dbReference>
<comment type="caution">
    <text evidence="10">Lacks conserved residue(s) required for the propagation of feature annotation.</text>
</comment>
<dbReference type="HAMAP" id="MF_02078">
    <property type="entry name" value="MurJ_MviN"/>
    <property type="match status" value="1"/>
</dbReference>
<keyword evidence="10 11" id="KW-0961">Cell wall biogenesis/degradation</keyword>
<name>A0A1Y5FAY1_9BACT</name>
<dbReference type="PRINTS" id="PR01806">
    <property type="entry name" value="VIRFACTRMVIN"/>
</dbReference>
<feature type="transmembrane region" description="Helical" evidence="10">
    <location>
        <begin position="321"/>
        <end position="339"/>
    </location>
</feature>
<proteinExistence type="inferred from homology"/>
<feature type="transmembrane region" description="Helical" evidence="10">
    <location>
        <begin position="393"/>
        <end position="413"/>
    </location>
</feature>
<comment type="subcellular location">
    <subcellularLocation>
        <location evidence="1 10">Cell membrane</location>
        <topology evidence="1 10">Multi-pass membrane protein</topology>
    </subcellularLocation>
</comment>
<feature type="transmembrane region" description="Helical" evidence="10">
    <location>
        <begin position="419"/>
        <end position="440"/>
    </location>
</feature>
<feature type="transmembrane region" description="Helical" evidence="10">
    <location>
        <begin position="133"/>
        <end position="156"/>
    </location>
</feature>
<dbReference type="GO" id="GO:0008360">
    <property type="term" value="P:regulation of cell shape"/>
    <property type="evidence" value="ECO:0007669"/>
    <property type="project" value="UniProtKB-UniRule"/>
</dbReference>
<feature type="transmembrane region" description="Helical" evidence="10">
    <location>
        <begin position="278"/>
        <end position="300"/>
    </location>
</feature>
<dbReference type="GO" id="GO:0071555">
    <property type="term" value="P:cell wall organization"/>
    <property type="evidence" value="ECO:0007669"/>
    <property type="project" value="UniProtKB-UniRule"/>
</dbReference>
<dbReference type="UniPathway" id="UPA00219"/>
<dbReference type="AlphaFoldDB" id="A0A1Y5FAY1"/>
<sequence length="522" mass="57529">MRQKTSTTKVLISSAKMAVATFSSRILGLVREQAIAAIFGASGLTDAFQIAYRIPNMLRDLFAEGAFSSAFVPTFTGVRIKNEKLAKGLLWSMAVLLLLITGALSTLIIIYAPEIIMLLTNEVFNSDAARLNITIQLVRLMAPFLVLISLAALFMGTLNTLKVFFVPSFAPALFNVAMIACIFLLPERLKIWGHHPILSLGIGVLIGGFVQMVVQLPALFKKGYGPQGPFTLVSTESKLILNRLGIGTVGIAATQINVIVTTILATGTIVGAVSWLTFAFRLFQFPVGILSVSIAGSNLVHFSDAWKSGKKEEAIKLLETSYFLSFFTIVPAMALLFALSKESVHLVFERGAFDYQDTLMTNTALKYYLIGLPFYGLYKIFAPTFFTLDRPKVPVKISMFSIFCNIIFCVWLTPKYGFWILALGTSLSMVLNSTLQAIFLKKYLEIEWSFFFRIRILKVVISGLVAYAATLQLSKYLFNYSDSFMIKMSSFCLVGLLGAASYGVSLLILGEGKSLKKIIKKK</sequence>
<keyword evidence="5 10" id="KW-0573">Peptidoglycan synthesis</keyword>
<dbReference type="PANTHER" id="PTHR47019">
    <property type="entry name" value="LIPID II FLIPPASE MURJ"/>
    <property type="match status" value="1"/>
</dbReference>
<dbReference type="Pfam" id="PF03023">
    <property type="entry name" value="MurJ"/>
    <property type="match status" value="1"/>
</dbReference>
<comment type="function">
    <text evidence="8 10 11">Involved in peptidoglycan biosynthesis. Transports lipid-linked peptidoglycan precursors from the inner to the outer leaflet of the cytoplasmic membrane.</text>
</comment>
<feature type="transmembrane region" description="Helical" evidence="10">
    <location>
        <begin position="163"/>
        <end position="185"/>
    </location>
</feature>
<dbReference type="GO" id="GO:0009252">
    <property type="term" value="P:peptidoglycan biosynthetic process"/>
    <property type="evidence" value="ECO:0007669"/>
    <property type="project" value="UniProtKB-UniRule"/>
</dbReference>
<dbReference type="GO" id="GO:0005886">
    <property type="term" value="C:plasma membrane"/>
    <property type="evidence" value="ECO:0007669"/>
    <property type="project" value="UniProtKB-SubCell"/>
</dbReference>
<evidence type="ECO:0000256" key="6">
    <source>
        <dbReference type="ARBA" id="ARBA00022989"/>
    </source>
</evidence>
<dbReference type="PANTHER" id="PTHR47019:SF1">
    <property type="entry name" value="LIPID II FLIPPASE MURJ"/>
    <property type="match status" value="1"/>
</dbReference>
<evidence type="ECO:0000313" key="13">
    <source>
        <dbReference type="Proteomes" id="UP000196531"/>
    </source>
</evidence>
<organism evidence="12 13">
    <name type="scientific">Halobacteriovorax marinus</name>
    <dbReference type="NCBI Taxonomy" id="97084"/>
    <lineage>
        <taxon>Bacteria</taxon>
        <taxon>Pseudomonadati</taxon>
        <taxon>Bdellovibrionota</taxon>
        <taxon>Bacteriovoracia</taxon>
        <taxon>Bacteriovoracales</taxon>
        <taxon>Halobacteriovoraceae</taxon>
        <taxon>Halobacteriovorax</taxon>
    </lineage>
</organism>
<keyword evidence="10 11" id="KW-0813">Transport</keyword>
<dbReference type="GO" id="GO:0015648">
    <property type="term" value="F:lipid-linked peptidoglycan transporter activity"/>
    <property type="evidence" value="ECO:0007669"/>
    <property type="project" value="UniProtKB-UniRule"/>
</dbReference>
<accession>A0A1Y5FAY1</accession>
<keyword evidence="4 10" id="KW-0133">Cell shape</keyword>
<feature type="transmembrane region" description="Helical" evidence="10">
    <location>
        <begin position="359"/>
        <end position="381"/>
    </location>
</feature>
<keyword evidence="3 10" id="KW-0812">Transmembrane</keyword>
<dbReference type="GO" id="GO:0034204">
    <property type="term" value="P:lipid translocation"/>
    <property type="evidence" value="ECO:0007669"/>
    <property type="project" value="TreeGrafter"/>
</dbReference>
<evidence type="ECO:0000256" key="4">
    <source>
        <dbReference type="ARBA" id="ARBA00022960"/>
    </source>
</evidence>
<keyword evidence="2 10" id="KW-1003">Cell membrane</keyword>
<evidence type="ECO:0000256" key="5">
    <source>
        <dbReference type="ARBA" id="ARBA00022984"/>
    </source>
</evidence>
<protein>
    <recommendedName>
        <fullName evidence="10">Probable lipid II flippase MurJ</fullName>
    </recommendedName>
</protein>
<dbReference type="EMBL" id="MAAO01000004">
    <property type="protein sequence ID" value="OUR98658.1"/>
    <property type="molecule type" value="Genomic_DNA"/>
</dbReference>
<dbReference type="CDD" id="cd13123">
    <property type="entry name" value="MATE_MurJ_like"/>
    <property type="match status" value="1"/>
</dbReference>
<feature type="transmembrane region" description="Helical" evidence="10">
    <location>
        <begin position="452"/>
        <end position="473"/>
    </location>
</feature>
<evidence type="ECO:0000256" key="2">
    <source>
        <dbReference type="ARBA" id="ARBA00022475"/>
    </source>
</evidence>
<evidence type="ECO:0000256" key="3">
    <source>
        <dbReference type="ARBA" id="ARBA00022692"/>
    </source>
</evidence>
<reference evidence="13" key="1">
    <citation type="journal article" date="2017" name="Proc. Natl. Acad. Sci. U.S.A.">
        <title>Simulation of Deepwater Horizon oil plume reveals substrate specialization within a complex community of hydrocarbon-degraders.</title>
        <authorList>
            <person name="Hu P."/>
            <person name="Dubinsky E.A."/>
            <person name="Probst A.J."/>
            <person name="Wang J."/>
            <person name="Sieber C.M.K."/>
            <person name="Tom L.M."/>
            <person name="Gardinali P."/>
            <person name="Banfield J.F."/>
            <person name="Atlas R.M."/>
            <person name="Andersen G.L."/>
        </authorList>
    </citation>
    <scope>NUCLEOTIDE SEQUENCE [LARGE SCALE GENOMIC DNA]</scope>
</reference>
<evidence type="ECO:0000256" key="9">
    <source>
        <dbReference type="ARBA" id="ARBA00061532"/>
    </source>
</evidence>
<keyword evidence="7 10" id="KW-0472">Membrane</keyword>
<feature type="transmembrane region" description="Helical" evidence="10">
    <location>
        <begin position="89"/>
        <end position="113"/>
    </location>
</feature>
<evidence type="ECO:0000256" key="1">
    <source>
        <dbReference type="ARBA" id="ARBA00004651"/>
    </source>
</evidence>
<feature type="transmembrane region" description="Helical" evidence="10">
    <location>
        <begin position="197"/>
        <end position="220"/>
    </location>
</feature>
<comment type="similarity">
    <text evidence="9 10 11">Belongs to the MurJ/MviN family.</text>
</comment>
<evidence type="ECO:0000256" key="11">
    <source>
        <dbReference type="PIRNR" id="PIRNR002869"/>
    </source>
</evidence>
<evidence type="ECO:0000256" key="7">
    <source>
        <dbReference type="ARBA" id="ARBA00023136"/>
    </source>
</evidence>
<keyword evidence="6 10" id="KW-1133">Transmembrane helix</keyword>
<evidence type="ECO:0000256" key="8">
    <source>
        <dbReference type="ARBA" id="ARBA00060041"/>
    </source>
</evidence>
<comment type="caution">
    <text evidence="12">The sequence shown here is derived from an EMBL/GenBank/DDBJ whole genome shotgun (WGS) entry which is preliminary data.</text>
</comment>
<evidence type="ECO:0000256" key="10">
    <source>
        <dbReference type="HAMAP-Rule" id="MF_02078"/>
    </source>
</evidence>
<evidence type="ECO:0000313" key="12">
    <source>
        <dbReference type="EMBL" id="OUR98658.1"/>
    </source>
</evidence>